<evidence type="ECO:0000256" key="7">
    <source>
        <dbReference type="SAM" id="MobiDB-lite"/>
    </source>
</evidence>
<dbReference type="Pfam" id="PF07810">
    <property type="entry name" value="TMC"/>
    <property type="match status" value="1"/>
</dbReference>
<dbReference type="InterPro" id="IPR038900">
    <property type="entry name" value="TMC"/>
</dbReference>
<feature type="transmembrane region" description="Helical" evidence="6">
    <location>
        <begin position="137"/>
        <end position="156"/>
    </location>
</feature>
<name>A0ABD0XR22_UMBPY</name>
<keyword evidence="10" id="KW-1185">Reference proteome</keyword>
<feature type="domain" description="TMC" evidence="8">
    <location>
        <begin position="164"/>
        <end position="275"/>
    </location>
</feature>
<dbReference type="EMBL" id="JAGEUA010000002">
    <property type="protein sequence ID" value="KAL1005510.1"/>
    <property type="molecule type" value="Genomic_DNA"/>
</dbReference>
<evidence type="ECO:0000256" key="1">
    <source>
        <dbReference type="ARBA" id="ARBA00004141"/>
    </source>
</evidence>
<evidence type="ECO:0000313" key="10">
    <source>
        <dbReference type="Proteomes" id="UP001557470"/>
    </source>
</evidence>
<reference evidence="9 10" key="1">
    <citation type="submission" date="2024-06" db="EMBL/GenBank/DDBJ databases">
        <authorList>
            <person name="Pan Q."/>
            <person name="Wen M."/>
            <person name="Jouanno E."/>
            <person name="Zahm M."/>
            <person name="Klopp C."/>
            <person name="Cabau C."/>
            <person name="Louis A."/>
            <person name="Berthelot C."/>
            <person name="Parey E."/>
            <person name="Roest Crollius H."/>
            <person name="Montfort J."/>
            <person name="Robinson-Rechavi M."/>
            <person name="Bouchez O."/>
            <person name="Lampietro C."/>
            <person name="Lopez Roques C."/>
            <person name="Donnadieu C."/>
            <person name="Postlethwait J."/>
            <person name="Bobe J."/>
            <person name="Verreycken H."/>
            <person name="Guiguen Y."/>
        </authorList>
    </citation>
    <scope>NUCLEOTIDE SEQUENCE [LARGE SCALE GENOMIC DNA]</scope>
    <source>
        <strain evidence="9">Up_M1</strain>
        <tissue evidence="9">Testis</tissue>
    </source>
</reference>
<evidence type="ECO:0000259" key="8">
    <source>
        <dbReference type="Pfam" id="PF07810"/>
    </source>
</evidence>
<evidence type="ECO:0000256" key="6">
    <source>
        <dbReference type="RuleBase" id="RU310713"/>
    </source>
</evidence>
<comment type="caution">
    <text evidence="9">The sequence shown here is derived from an EMBL/GenBank/DDBJ whole genome shotgun (WGS) entry which is preliminary data.</text>
</comment>
<feature type="transmembrane region" description="Helical" evidence="6">
    <location>
        <begin position="176"/>
        <end position="195"/>
    </location>
</feature>
<evidence type="ECO:0000256" key="3">
    <source>
        <dbReference type="ARBA" id="ARBA00022692"/>
    </source>
</evidence>
<proteinExistence type="inferred from homology"/>
<feature type="transmembrane region" description="Helical" evidence="6">
    <location>
        <begin position="98"/>
        <end position="117"/>
    </location>
</feature>
<dbReference type="PANTHER" id="PTHR23302">
    <property type="entry name" value="TRANSMEMBRANE CHANNEL-RELATED"/>
    <property type="match status" value="1"/>
</dbReference>
<evidence type="ECO:0000313" key="9">
    <source>
        <dbReference type="EMBL" id="KAL1005510.1"/>
    </source>
</evidence>
<feature type="compositionally biased region" description="Polar residues" evidence="7">
    <location>
        <begin position="431"/>
        <end position="441"/>
    </location>
</feature>
<feature type="transmembrane region" description="Helical" evidence="6">
    <location>
        <begin position="277"/>
        <end position="297"/>
    </location>
</feature>
<keyword evidence="3 6" id="KW-0812">Transmembrane</keyword>
<dbReference type="GO" id="GO:0016020">
    <property type="term" value="C:membrane"/>
    <property type="evidence" value="ECO:0007669"/>
    <property type="project" value="UniProtKB-SubCell"/>
</dbReference>
<protein>
    <recommendedName>
        <fullName evidence="6">Transmembrane channel-like protein</fullName>
    </recommendedName>
</protein>
<keyword evidence="4 6" id="KW-1133">Transmembrane helix</keyword>
<organism evidence="9 10">
    <name type="scientific">Umbra pygmaea</name>
    <name type="common">Eastern mudminnow</name>
    <dbReference type="NCBI Taxonomy" id="75934"/>
    <lineage>
        <taxon>Eukaryota</taxon>
        <taxon>Metazoa</taxon>
        <taxon>Chordata</taxon>
        <taxon>Craniata</taxon>
        <taxon>Vertebrata</taxon>
        <taxon>Euteleostomi</taxon>
        <taxon>Actinopterygii</taxon>
        <taxon>Neopterygii</taxon>
        <taxon>Teleostei</taxon>
        <taxon>Protacanthopterygii</taxon>
        <taxon>Esociformes</taxon>
        <taxon>Umbridae</taxon>
        <taxon>Umbra</taxon>
    </lineage>
</organism>
<feature type="transmembrane region" description="Helical" evidence="6">
    <location>
        <begin position="344"/>
        <end position="360"/>
    </location>
</feature>
<comment type="subcellular location">
    <subcellularLocation>
        <location evidence="1 6">Membrane</location>
        <topology evidence="1 6">Multi-pass membrane protein</topology>
    </subcellularLocation>
</comment>
<dbReference type="InterPro" id="IPR012496">
    <property type="entry name" value="TMC_dom"/>
</dbReference>
<feature type="compositionally biased region" description="Polar residues" evidence="7">
    <location>
        <begin position="406"/>
        <end position="422"/>
    </location>
</feature>
<evidence type="ECO:0000256" key="2">
    <source>
        <dbReference type="ARBA" id="ARBA00006510"/>
    </source>
</evidence>
<accession>A0ABD0XR22</accession>
<sequence>MSFKVFCGWDSCIQDPHVAAIKLSFILNDLKLFLEEEKFHQREARRTLFQWARLYFLRGLLNVIVLALLCGAFILLYYATNLSMNQEQSDNQGLHSLLLQYLPPIVISLVNCTLPYVFRWISVFEDYSLTVQVNTTLIRSIFLKLASLGIYLFFLIKNINQQECWENQFGKEMYKLFVFDFLACFCKTFFFAYPVKLLVGCYPYSCLARLLGNQNFLIPFHVLDLVYSETVSWVGLFYCPLLPYIGTAKLVAVFYIKKFTVLRCCVPAQRMFRASSSSVLFNFMLLLGLIMAAVTFGTNLHWLPPSRGCGPFSDSTTVLNVTAVCVDSLPGPAQSTLRYLSSESFIYILLLAEIVVLTSYESRRRDNGKAIDRLKDMLVMSSSDKHFLLQQHTLTYRRQKKIMKSPTKSAGTGEDSPTTQPWTPEGPLLGQQFNSGSGMSS</sequence>
<dbReference type="PANTHER" id="PTHR23302:SF66">
    <property type="entry name" value="TRANSMEMBRANE CHANNEL-LIKE PROTEIN"/>
    <property type="match status" value="1"/>
</dbReference>
<feature type="transmembrane region" description="Helical" evidence="6">
    <location>
        <begin position="55"/>
        <end position="78"/>
    </location>
</feature>
<comment type="similarity">
    <text evidence="2 6">Belongs to the TMC family.</text>
</comment>
<dbReference type="AlphaFoldDB" id="A0ABD0XR22"/>
<feature type="transmembrane region" description="Helical" evidence="6">
    <location>
        <begin position="233"/>
        <end position="256"/>
    </location>
</feature>
<evidence type="ECO:0000256" key="5">
    <source>
        <dbReference type="ARBA" id="ARBA00023136"/>
    </source>
</evidence>
<evidence type="ECO:0000256" key="4">
    <source>
        <dbReference type="ARBA" id="ARBA00022989"/>
    </source>
</evidence>
<feature type="region of interest" description="Disordered" evidence="7">
    <location>
        <begin position="401"/>
        <end position="441"/>
    </location>
</feature>
<gene>
    <name evidence="9" type="ORF">UPYG_G00060020</name>
</gene>
<dbReference type="Proteomes" id="UP001557470">
    <property type="component" value="Unassembled WGS sequence"/>
</dbReference>
<keyword evidence="5 6" id="KW-0472">Membrane</keyword>